<dbReference type="PANTHER" id="PTHR30178">
    <property type="entry name" value="INNER MEMBRANE PROTEIN YAAH"/>
    <property type="match status" value="1"/>
</dbReference>
<dbReference type="EMBL" id="APNK01000010">
    <property type="protein sequence ID" value="KEZ77656.1"/>
    <property type="molecule type" value="Genomic_DNA"/>
</dbReference>
<keyword evidence="4 6" id="KW-1133">Transmembrane helix</keyword>
<comment type="caution">
    <text evidence="7">The sequence shown here is derived from an EMBL/GenBank/DDBJ whole genome shotgun (WGS) entry which is preliminary data.</text>
</comment>
<dbReference type="PANTHER" id="PTHR30178:SF3">
    <property type="entry name" value="SUCCINATE-ACETATE_PROTON SYMPORTER SATP"/>
    <property type="match status" value="1"/>
</dbReference>
<dbReference type="NCBIfam" id="NF038013">
    <property type="entry name" value="AceTr_1"/>
    <property type="match status" value="1"/>
</dbReference>
<reference evidence="7 8" key="1">
    <citation type="submission" date="2013-03" db="EMBL/GenBank/DDBJ databases">
        <title>Salinisphaera hydrothermalis C41B8 Genome Sequencing.</title>
        <authorList>
            <person name="Li C."/>
            <person name="Lai Q."/>
            <person name="Shao Z."/>
        </authorList>
    </citation>
    <scope>NUCLEOTIDE SEQUENCE [LARGE SCALE GENOMIC DNA]</scope>
    <source>
        <strain evidence="7 8">C41B8</strain>
    </source>
</reference>
<feature type="transmembrane region" description="Helical" evidence="6">
    <location>
        <begin position="12"/>
        <end position="33"/>
    </location>
</feature>
<dbReference type="eggNOG" id="COG1584">
    <property type="taxonomic scope" value="Bacteria"/>
</dbReference>
<dbReference type="InterPro" id="IPR000791">
    <property type="entry name" value="Gpr1/Fun34/SatP-like"/>
</dbReference>
<feature type="transmembrane region" description="Helical" evidence="6">
    <location>
        <begin position="40"/>
        <end position="62"/>
    </location>
</feature>
<feature type="transmembrane region" description="Helical" evidence="6">
    <location>
        <begin position="99"/>
        <end position="117"/>
    </location>
</feature>
<evidence type="ECO:0000313" key="8">
    <source>
        <dbReference type="Proteomes" id="UP000028302"/>
    </source>
</evidence>
<dbReference type="Proteomes" id="UP000028302">
    <property type="component" value="Unassembled WGS sequence"/>
</dbReference>
<keyword evidence="8" id="KW-1185">Reference proteome</keyword>
<dbReference type="GO" id="GO:0015360">
    <property type="term" value="F:acetate:proton symporter activity"/>
    <property type="evidence" value="ECO:0007669"/>
    <property type="project" value="TreeGrafter"/>
</dbReference>
<feature type="transmembrane region" description="Helical" evidence="6">
    <location>
        <begin position="74"/>
        <end position="92"/>
    </location>
</feature>
<proteinExistence type="inferred from homology"/>
<dbReference type="AlphaFoldDB" id="A0A084ILS2"/>
<evidence type="ECO:0000256" key="3">
    <source>
        <dbReference type="ARBA" id="ARBA00022692"/>
    </source>
</evidence>
<sequence>MINAGWYPADNIGLLIAVVFAFGGGAQVIAGCLEFFGGNTLGFTGFTAFGAFWWSLALYLLFFHKGVAPAFAGWYFLLFGTVSLALWLGALNESRALQFFFLNITVSFVLAAFGHWFNSTVCIVLGGYATLMLAAVSIYLAFAAIVNESHERIVLPVGAPQ</sequence>
<evidence type="ECO:0000256" key="4">
    <source>
        <dbReference type="ARBA" id="ARBA00022989"/>
    </source>
</evidence>
<keyword evidence="3 6" id="KW-0812">Transmembrane</keyword>
<evidence type="ECO:0000256" key="1">
    <source>
        <dbReference type="ARBA" id="ARBA00004141"/>
    </source>
</evidence>
<evidence type="ECO:0000313" key="7">
    <source>
        <dbReference type="EMBL" id="KEZ77656.1"/>
    </source>
</evidence>
<accession>A0A084ILS2</accession>
<dbReference type="GO" id="GO:0071422">
    <property type="term" value="P:succinate transmembrane transport"/>
    <property type="evidence" value="ECO:0007669"/>
    <property type="project" value="TreeGrafter"/>
</dbReference>
<name>A0A084ILS2_SALHC</name>
<dbReference type="STRING" id="1304275.C41B8_08725"/>
<dbReference type="GO" id="GO:0005886">
    <property type="term" value="C:plasma membrane"/>
    <property type="evidence" value="ECO:0007669"/>
    <property type="project" value="TreeGrafter"/>
</dbReference>
<gene>
    <name evidence="7" type="ORF">C41B8_08725</name>
</gene>
<keyword evidence="5 6" id="KW-0472">Membrane</keyword>
<evidence type="ECO:0000256" key="5">
    <source>
        <dbReference type="ARBA" id="ARBA00023136"/>
    </source>
</evidence>
<protein>
    <submittedName>
        <fullName evidence="7">GPR1/FUN34/yaaH family protein</fullName>
    </submittedName>
</protein>
<organism evidence="7 8">
    <name type="scientific">Salinisphaera hydrothermalis (strain C41B8)</name>
    <dbReference type="NCBI Taxonomy" id="1304275"/>
    <lineage>
        <taxon>Bacteria</taxon>
        <taxon>Pseudomonadati</taxon>
        <taxon>Pseudomonadota</taxon>
        <taxon>Gammaproteobacteria</taxon>
        <taxon>Salinisphaerales</taxon>
        <taxon>Salinisphaeraceae</taxon>
        <taxon>Salinisphaera</taxon>
    </lineage>
</organism>
<evidence type="ECO:0000256" key="2">
    <source>
        <dbReference type="ARBA" id="ARBA00005587"/>
    </source>
</evidence>
<feature type="transmembrane region" description="Helical" evidence="6">
    <location>
        <begin position="123"/>
        <end position="146"/>
    </location>
</feature>
<evidence type="ECO:0000256" key="6">
    <source>
        <dbReference type="SAM" id="Phobius"/>
    </source>
</evidence>
<dbReference type="Pfam" id="PF01184">
    <property type="entry name" value="Gpr1_Fun34_YaaH"/>
    <property type="match status" value="1"/>
</dbReference>
<comment type="similarity">
    <text evidence="2">Belongs to the acetate uptake transporter (AceTr) (TC 2.A.96) family.</text>
</comment>
<comment type="subcellular location">
    <subcellularLocation>
        <location evidence="1">Membrane</location>
        <topology evidence="1">Multi-pass membrane protein</topology>
    </subcellularLocation>
</comment>
<dbReference type="InterPro" id="IPR047623">
    <property type="entry name" value="SatP"/>
</dbReference>